<evidence type="ECO:0000313" key="3">
    <source>
        <dbReference type="WBParaSite" id="OFLC_0000234701-mRNA-1"/>
    </source>
</evidence>
<evidence type="ECO:0000313" key="1">
    <source>
        <dbReference type="EMBL" id="VDO32679.1"/>
    </source>
</evidence>
<dbReference type="AlphaFoldDB" id="A0A183H4D8"/>
<evidence type="ECO:0000313" key="2">
    <source>
        <dbReference type="Proteomes" id="UP000267606"/>
    </source>
</evidence>
<reference evidence="3" key="1">
    <citation type="submission" date="2016-06" db="UniProtKB">
        <authorList>
            <consortium name="WormBaseParasite"/>
        </authorList>
    </citation>
    <scope>IDENTIFICATION</scope>
</reference>
<keyword evidence="2" id="KW-1185">Reference proteome</keyword>
<organism evidence="3">
    <name type="scientific">Onchocerca flexuosa</name>
    <dbReference type="NCBI Taxonomy" id="387005"/>
    <lineage>
        <taxon>Eukaryota</taxon>
        <taxon>Metazoa</taxon>
        <taxon>Ecdysozoa</taxon>
        <taxon>Nematoda</taxon>
        <taxon>Chromadorea</taxon>
        <taxon>Rhabditida</taxon>
        <taxon>Spirurina</taxon>
        <taxon>Spiruromorpha</taxon>
        <taxon>Filarioidea</taxon>
        <taxon>Onchocercidae</taxon>
        <taxon>Onchocerca</taxon>
    </lineage>
</organism>
<accession>A0A183H4D8</accession>
<gene>
    <name evidence="1" type="ORF">OFLC_LOCUS2348</name>
</gene>
<proteinExistence type="predicted"/>
<name>A0A183H4D8_9BILA</name>
<dbReference type="WBParaSite" id="OFLC_0000234701-mRNA-1">
    <property type="protein sequence ID" value="OFLC_0000234701-mRNA-1"/>
    <property type="gene ID" value="OFLC_0000234701"/>
</dbReference>
<reference evidence="1 2" key="2">
    <citation type="submission" date="2018-11" db="EMBL/GenBank/DDBJ databases">
        <authorList>
            <consortium name="Pathogen Informatics"/>
        </authorList>
    </citation>
    <scope>NUCLEOTIDE SEQUENCE [LARGE SCALE GENOMIC DNA]</scope>
</reference>
<protein>
    <submittedName>
        <fullName evidence="3">Ovule protein</fullName>
    </submittedName>
</protein>
<dbReference type="EMBL" id="UZAJ01001331">
    <property type="protein sequence ID" value="VDO32679.1"/>
    <property type="molecule type" value="Genomic_DNA"/>
</dbReference>
<sequence>MYCYAGNNEYVPVIIVCPHFLQFVTSPQCLYLTFVANTIHSPLLSLTPPSPLALKFASSGLTIKSLSYLKVDIALRCFYHSTSRSVIFCQRVPRLGETCGRDMLRSRKISMHSKTSHLLRIRLCPFPGFPD</sequence>
<dbReference type="Proteomes" id="UP000267606">
    <property type="component" value="Unassembled WGS sequence"/>
</dbReference>